<reference evidence="2" key="1">
    <citation type="submission" date="2012-12" db="EMBL/GenBank/DDBJ databases">
        <title>Identification and characterization of a phenylalanine ammonia-lyase gene family in Isatis indigotica Fort.</title>
        <authorList>
            <person name="Liu Q."/>
            <person name="Chen J."/>
            <person name="Zhou X."/>
            <person name="Di P."/>
            <person name="Xiao Y."/>
            <person name="Xuan H."/>
            <person name="Zhang L."/>
            <person name="Chen W."/>
        </authorList>
    </citation>
    <scope>NUCLEOTIDE SEQUENCE</scope>
    <source>
        <tissue evidence="2">Salivary gland</tissue>
    </source>
</reference>
<dbReference type="InterPro" id="IPR000477">
    <property type="entry name" value="RT_dom"/>
</dbReference>
<name>A0A0K8RM71_IXORI</name>
<dbReference type="PANTHER" id="PTHR31635:SF196">
    <property type="entry name" value="REVERSE TRANSCRIPTASE DOMAIN-CONTAINING PROTEIN-RELATED"/>
    <property type="match status" value="1"/>
</dbReference>
<dbReference type="PANTHER" id="PTHR31635">
    <property type="entry name" value="REVERSE TRANSCRIPTASE DOMAIN-CONTAINING PROTEIN-RELATED"/>
    <property type="match status" value="1"/>
</dbReference>
<dbReference type="InterPro" id="IPR043502">
    <property type="entry name" value="DNA/RNA_pol_sf"/>
</dbReference>
<dbReference type="PROSITE" id="PS50878">
    <property type="entry name" value="RT_POL"/>
    <property type="match status" value="1"/>
</dbReference>
<dbReference type="AlphaFoldDB" id="A0A0K8RM71"/>
<sequence>MVQRSVRQGCPMSPLLLNVYLEPLCRDIINNTNIQRFRLHACEVKLLAYADDLVLICTDKPSIATAMSRVADYCSVSGASVNKEKSSGSWCGSWGTTPTMYEDIQWSTNRPKLLGVPLSAMDNPRSMWDSVRTNVKSAAHMWNLRYISIFGKAAVCNIFLLAKLTYLLQVMHCSRVTVNELQQNFCDIYLEFVV</sequence>
<dbReference type="Pfam" id="PF00078">
    <property type="entry name" value="RVT_1"/>
    <property type="match status" value="1"/>
</dbReference>
<dbReference type="EMBL" id="GADI01001613">
    <property type="protein sequence ID" value="JAA72195.1"/>
    <property type="molecule type" value="mRNA"/>
</dbReference>
<protein>
    <submittedName>
        <fullName evidence="2">Putative rte ele1 orf1-h 1e-60-j 4</fullName>
    </submittedName>
</protein>
<evidence type="ECO:0000259" key="1">
    <source>
        <dbReference type="PROSITE" id="PS50878"/>
    </source>
</evidence>
<dbReference type="SUPFAM" id="SSF56672">
    <property type="entry name" value="DNA/RNA polymerases"/>
    <property type="match status" value="1"/>
</dbReference>
<organism evidence="2">
    <name type="scientific">Ixodes ricinus</name>
    <name type="common">Common tick</name>
    <name type="synonym">Acarus ricinus</name>
    <dbReference type="NCBI Taxonomy" id="34613"/>
    <lineage>
        <taxon>Eukaryota</taxon>
        <taxon>Metazoa</taxon>
        <taxon>Ecdysozoa</taxon>
        <taxon>Arthropoda</taxon>
        <taxon>Chelicerata</taxon>
        <taxon>Arachnida</taxon>
        <taxon>Acari</taxon>
        <taxon>Parasitiformes</taxon>
        <taxon>Ixodida</taxon>
        <taxon>Ixodoidea</taxon>
        <taxon>Ixodidae</taxon>
        <taxon>Ixodinae</taxon>
        <taxon>Ixodes</taxon>
    </lineage>
</organism>
<dbReference type="GO" id="GO:0071897">
    <property type="term" value="P:DNA biosynthetic process"/>
    <property type="evidence" value="ECO:0007669"/>
    <property type="project" value="UniProtKB-ARBA"/>
</dbReference>
<evidence type="ECO:0000313" key="2">
    <source>
        <dbReference type="EMBL" id="JAA72195.1"/>
    </source>
</evidence>
<accession>A0A0K8RM71</accession>
<feature type="domain" description="Reverse transcriptase" evidence="1">
    <location>
        <begin position="1"/>
        <end position="118"/>
    </location>
</feature>
<proteinExistence type="evidence at transcript level"/>